<dbReference type="GO" id="GO:0022857">
    <property type="term" value="F:transmembrane transporter activity"/>
    <property type="evidence" value="ECO:0007669"/>
    <property type="project" value="InterPro"/>
</dbReference>
<feature type="transmembrane region" description="Helical" evidence="2">
    <location>
        <begin position="175"/>
        <end position="196"/>
    </location>
</feature>
<gene>
    <name evidence="4" type="primary">Acey_s0481.g2264</name>
    <name evidence="4" type="ORF">Y032_0481g2264</name>
</gene>
<feature type="transmembrane region" description="Helical" evidence="2">
    <location>
        <begin position="125"/>
        <end position="155"/>
    </location>
</feature>
<dbReference type="GO" id="GO:0005635">
    <property type="term" value="C:nuclear envelope"/>
    <property type="evidence" value="ECO:0007669"/>
    <property type="project" value="TreeGrafter"/>
</dbReference>
<evidence type="ECO:0000256" key="2">
    <source>
        <dbReference type="SAM" id="Phobius"/>
    </source>
</evidence>
<evidence type="ECO:0000313" key="5">
    <source>
        <dbReference type="Proteomes" id="UP000024635"/>
    </source>
</evidence>
<dbReference type="GO" id="GO:0016020">
    <property type="term" value="C:membrane"/>
    <property type="evidence" value="ECO:0007669"/>
    <property type="project" value="UniProtKB-SubCell"/>
</dbReference>
<feature type="transmembrane region" description="Helical" evidence="2">
    <location>
        <begin position="353"/>
        <end position="370"/>
    </location>
</feature>
<keyword evidence="2" id="KW-0472">Membrane</keyword>
<comment type="subcellular location">
    <subcellularLocation>
        <location evidence="1">Membrane</location>
        <topology evidence="1">Multi-pass membrane protein</topology>
    </subcellularLocation>
</comment>
<keyword evidence="5" id="KW-1185">Reference proteome</keyword>
<evidence type="ECO:0000313" key="4">
    <source>
        <dbReference type="EMBL" id="EYC43784.1"/>
    </source>
</evidence>
<dbReference type="OrthoDB" id="440553at2759"/>
<protein>
    <recommendedName>
        <fullName evidence="3">Major facilitator superfamily (MFS) profile domain-containing protein</fullName>
    </recommendedName>
</protein>
<feature type="transmembrane region" description="Helical" evidence="2">
    <location>
        <begin position="266"/>
        <end position="287"/>
    </location>
</feature>
<proteinExistence type="predicted"/>
<dbReference type="Pfam" id="PF07690">
    <property type="entry name" value="MFS_1"/>
    <property type="match status" value="1"/>
</dbReference>
<organism evidence="4 5">
    <name type="scientific">Ancylostoma ceylanicum</name>
    <dbReference type="NCBI Taxonomy" id="53326"/>
    <lineage>
        <taxon>Eukaryota</taxon>
        <taxon>Metazoa</taxon>
        <taxon>Ecdysozoa</taxon>
        <taxon>Nematoda</taxon>
        <taxon>Chromadorea</taxon>
        <taxon>Rhabditida</taxon>
        <taxon>Rhabditina</taxon>
        <taxon>Rhabditomorpha</taxon>
        <taxon>Strongyloidea</taxon>
        <taxon>Ancylostomatidae</taxon>
        <taxon>Ancylostomatinae</taxon>
        <taxon>Ancylostoma</taxon>
    </lineage>
</organism>
<dbReference type="InterPro" id="IPR011701">
    <property type="entry name" value="MFS"/>
</dbReference>
<dbReference type="SUPFAM" id="SSF103473">
    <property type="entry name" value="MFS general substrate transporter"/>
    <property type="match status" value="1"/>
</dbReference>
<dbReference type="Gene3D" id="1.20.1250.20">
    <property type="entry name" value="MFS general substrate transporter like domains"/>
    <property type="match status" value="1"/>
</dbReference>
<accession>A0A016WVD7</accession>
<dbReference type="PANTHER" id="PTHR24002:SF3">
    <property type="entry name" value="SOLUTE CARRIER FAMILY 22 MEMBER 18"/>
    <property type="match status" value="1"/>
</dbReference>
<keyword evidence="2" id="KW-1133">Transmembrane helix</keyword>
<dbReference type="Proteomes" id="UP000024635">
    <property type="component" value="Unassembled WGS sequence"/>
</dbReference>
<evidence type="ECO:0000256" key="1">
    <source>
        <dbReference type="ARBA" id="ARBA00004141"/>
    </source>
</evidence>
<keyword evidence="2" id="KW-0812">Transmembrane</keyword>
<reference evidence="5" key="1">
    <citation type="journal article" date="2015" name="Nat. Genet.">
        <title>The genome and transcriptome of the zoonotic hookworm Ancylostoma ceylanicum identify infection-specific gene families.</title>
        <authorList>
            <person name="Schwarz E.M."/>
            <person name="Hu Y."/>
            <person name="Antoshechkin I."/>
            <person name="Miller M.M."/>
            <person name="Sternberg P.W."/>
            <person name="Aroian R.V."/>
        </authorList>
    </citation>
    <scope>NUCLEOTIDE SEQUENCE</scope>
    <source>
        <strain evidence="5">HY135</strain>
    </source>
</reference>
<comment type="caution">
    <text evidence="4">The sequence shown here is derived from an EMBL/GenBank/DDBJ whole genome shotgun (WGS) entry which is preliminary data.</text>
</comment>
<feature type="transmembrane region" description="Helical" evidence="2">
    <location>
        <begin position="382"/>
        <end position="402"/>
    </location>
</feature>
<feature type="transmembrane region" description="Helical" evidence="2">
    <location>
        <begin position="414"/>
        <end position="433"/>
    </location>
</feature>
<evidence type="ECO:0000259" key="3">
    <source>
        <dbReference type="PROSITE" id="PS50850"/>
    </source>
</evidence>
<dbReference type="InterPro" id="IPR036259">
    <property type="entry name" value="MFS_trans_sf"/>
</dbReference>
<dbReference type="PANTHER" id="PTHR24002">
    <property type="entry name" value="SOLUTE CARRIER FAMILY 22 MEMBER 18"/>
    <property type="match status" value="1"/>
</dbReference>
<feature type="transmembrane region" description="Helical" evidence="2">
    <location>
        <begin position="293"/>
        <end position="311"/>
    </location>
</feature>
<feature type="domain" description="Major facilitator superfamily (MFS) profile" evidence="3">
    <location>
        <begin position="135"/>
        <end position="477"/>
    </location>
</feature>
<sequence>MEQQNLLRDAWDAVACRCGAGGADPSCHNRPARRLLALQPHTCPGNSFLLYFCSHPLLYRQLRFALGSNFLEYLTTMKIYAEDGENEKSFCYFQALLNSLPAPGKGIPFITKGTMCKTSAERNPYGTLTIFSVTLSLPVAVAYLLSIMYNVIFLMQYFATPYHLKSLGISDTENGYVQTLFGLLQICGGPVFGYIVQRSGIRKSLFICYASTMLSGVLLFFSENLSAVLISRIPCFLMHGYQGHQTLLAALTAPGKERTNAFGRMGLAFGLGFIIAPMFSIIATKVFHESASILVSAVLCLLPSLVLHFGLERKSYENQTQTSEVSSNNVSIANALRILKRPGVVNVIIKRNAPIVPMHLILSILQLYLIEEFNADAQTGQLIQMMTGVCIMFSNGFGVIWMRRMFSEQTLLQIGMVFFSITFALFFFFYRLWMIMIIMPFASFGMSLVATVADSLLTALVEENEEVNCRYSWSFSV</sequence>
<dbReference type="EMBL" id="JARK01000081">
    <property type="protein sequence ID" value="EYC43784.1"/>
    <property type="molecule type" value="Genomic_DNA"/>
</dbReference>
<dbReference type="AlphaFoldDB" id="A0A016WVD7"/>
<dbReference type="PROSITE" id="PS50850">
    <property type="entry name" value="MFS"/>
    <property type="match status" value="1"/>
</dbReference>
<name>A0A016WVD7_9BILA</name>
<dbReference type="InterPro" id="IPR020846">
    <property type="entry name" value="MFS_dom"/>
</dbReference>